<proteinExistence type="predicted"/>
<evidence type="ECO:0000313" key="2">
    <source>
        <dbReference type="Proteomes" id="UP000199118"/>
    </source>
</evidence>
<dbReference type="InterPro" id="IPR019587">
    <property type="entry name" value="Polyketide_cyclase/dehydratase"/>
</dbReference>
<dbReference type="Gene3D" id="3.30.530.20">
    <property type="match status" value="1"/>
</dbReference>
<dbReference type="Pfam" id="PF10604">
    <property type="entry name" value="Polyketide_cyc2"/>
    <property type="match status" value="1"/>
</dbReference>
<dbReference type="InterPro" id="IPR023393">
    <property type="entry name" value="START-like_dom_sf"/>
</dbReference>
<dbReference type="AlphaFoldDB" id="A0A1H2W6J7"/>
<dbReference type="PANTHER" id="PTHR39332:SF7">
    <property type="entry name" value="SRPBCC FAMILY PROTEIN"/>
    <property type="match status" value="1"/>
</dbReference>
<accession>A0A1H2W6J7</accession>
<sequence>MTEHHKKTDRVERWLDLSVPVETVWAVIGDFCDLKSWVPGVESCERVEIGGDVHRHVKATSGALFLERLVEEGPHLHRYTIEEGALPVENYLATLTVFPHESGCRVWWSASFDSENPEADAMVAGIFEGGLRALDKRFAA</sequence>
<keyword evidence="2" id="KW-1185">Reference proteome</keyword>
<gene>
    <name evidence="1" type="ORF">SAMN05444336_102273</name>
</gene>
<name>A0A1H2W6J7_9RHOB</name>
<dbReference type="RefSeq" id="WP_176954668.1">
    <property type="nucleotide sequence ID" value="NZ_FNMZ01000002.1"/>
</dbReference>
<dbReference type="Proteomes" id="UP000199118">
    <property type="component" value="Unassembled WGS sequence"/>
</dbReference>
<evidence type="ECO:0000313" key="1">
    <source>
        <dbReference type="EMBL" id="SDW75904.1"/>
    </source>
</evidence>
<dbReference type="SUPFAM" id="SSF55961">
    <property type="entry name" value="Bet v1-like"/>
    <property type="match status" value="1"/>
</dbReference>
<reference evidence="1 2" key="1">
    <citation type="submission" date="2016-10" db="EMBL/GenBank/DDBJ databases">
        <authorList>
            <person name="de Groot N.N."/>
        </authorList>
    </citation>
    <scope>NUCLEOTIDE SEQUENCE [LARGE SCALE GENOMIC DNA]</scope>
    <source>
        <strain evidence="1 2">DSM 17890</strain>
    </source>
</reference>
<dbReference type="EMBL" id="FNMZ01000002">
    <property type="protein sequence ID" value="SDW75904.1"/>
    <property type="molecule type" value="Genomic_DNA"/>
</dbReference>
<dbReference type="CDD" id="cd07821">
    <property type="entry name" value="PYR_PYL_RCAR_like"/>
    <property type="match status" value="1"/>
</dbReference>
<dbReference type="PANTHER" id="PTHR39332">
    <property type="entry name" value="BLL4707 PROTEIN"/>
    <property type="match status" value="1"/>
</dbReference>
<dbReference type="STRING" id="356660.SAMN05444336_102273"/>
<protein>
    <submittedName>
        <fullName evidence="1">Carbon monoxide dehydrogenase subunit G</fullName>
    </submittedName>
</protein>
<organism evidence="1 2">
    <name type="scientific">Albimonas donghaensis</name>
    <dbReference type="NCBI Taxonomy" id="356660"/>
    <lineage>
        <taxon>Bacteria</taxon>
        <taxon>Pseudomonadati</taxon>
        <taxon>Pseudomonadota</taxon>
        <taxon>Alphaproteobacteria</taxon>
        <taxon>Rhodobacterales</taxon>
        <taxon>Paracoccaceae</taxon>
        <taxon>Albimonas</taxon>
    </lineage>
</organism>